<comment type="function">
    <text evidence="4">Catalyzes the NADPH-dependent reduction of ketopantoate into pantoic acid.</text>
</comment>
<gene>
    <name evidence="7" type="ORF">LTR97_005525</name>
</gene>
<evidence type="ECO:0000256" key="4">
    <source>
        <dbReference type="RuleBase" id="RU362068"/>
    </source>
</evidence>
<accession>A0AAN8A244</accession>
<dbReference type="InterPro" id="IPR036291">
    <property type="entry name" value="NAD(P)-bd_dom_sf"/>
</dbReference>
<protein>
    <recommendedName>
        <fullName evidence="4">2-dehydropantoate 2-reductase</fullName>
        <ecNumber evidence="4">1.1.1.169</ecNumber>
    </recommendedName>
    <alternativeName>
        <fullName evidence="4">Ketopantoate reductase</fullName>
    </alternativeName>
</protein>
<dbReference type="PANTHER" id="PTHR21708">
    <property type="entry name" value="PROBABLE 2-DEHYDROPANTOATE 2-REDUCTASE"/>
    <property type="match status" value="1"/>
</dbReference>
<dbReference type="Pfam" id="PF08546">
    <property type="entry name" value="ApbA_C"/>
    <property type="match status" value="1"/>
</dbReference>
<dbReference type="Pfam" id="PF02558">
    <property type="entry name" value="ApbA"/>
    <property type="match status" value="1"/>
</dbReference>
<dbReference type="NCBIfam" id="TIGR00745">
    <property type="entry name" value="apbA_panE"/>
    <property type="match status" value="1"/>
</dbReference>
<dbReference type="InterPro" id="IPR013328">
    <property type="entry name" value="6PGD_dom2"/>
</dbReference>
<dbReference type="GO" id="GO:0015940">
    <property type="term" value="P:pantothenate biosynthetic process"/>
    <property type="evidence" value="ECO:0007669"/>
    <property type="project" value="InterPro"/>
</dbReference>
<reference evidence="7" key="1">
    <citation type="submission" date="2023-08" db="EMBL/GenBank/DDBJ databases">
        <title>Black Yeasts Isolated from many extreme environments.</title>
        <authorList>
            <person name="Coleine C."/>
            <person name="Stajich J.E."/>
            <person name="Selbmann L."/>
        </authorList>
    </citation>
    <scope>NUCLEOTIDE SEQUENCE</scope>
    <source>
        <strain evidence="7">CCFEE 5810</strain>
    </source>
</reference>
<dbReference type="GO" id="GO:0008677">
    <property type="term" value="F:2-dehydropantoate 2-reductase activity"/>
    <property type="evidence" value="ECO:0007669"/>
    <property type="project" value="UniProtKB-EC"/>
</dbReference>
<comment type="similarity">
    <text evidence="1 4">Belongs to the ketopantoate reductase family.</text>
</comment>
<organism evidence="7 8">
    <name type="scientific">Elasticomyces elasticus</name>
    <dbReference type="NCBI Taxonomy" id="574655"/>
    <lineage>
        <taxon>Eukaryota</taxon>
        <taxon>Fungi</taxon>
        <taxon>Dikarya</taxon>
        <taxon>Ascomycota</taxon>
        <taxon>Pezizomycotina</taxon>
        <taxon>Dothideomycetes</taxon>
        <taxon>Dothideomycetidae</taxon>
        <taxon>Mycosphaerellales</taxon>
        <taxon>Teratosphaeriaceae</taxon>
        <taxon>Elasticomyces</taxon>
    </lineage>
</organism>
<dbReference type="Gene3D" id="3.40.50.720">
    <property type="entry name" value="NAD(P)-binding Rossmann-like Domain"/>
    <property type="match status" value="1"/>
</dbReference>
<evidence type="ECO:0000259" key="6">
    <source>
        <dbReference type="Pfam" id="PF08546"/>
    </source>
</evidence>
<dbReference type="InterPro" id="IPR013332">
    <property type="entry name" value="KPR_N"/>
</dbReference>
<comment type="catalytic activity">
    <reaction evidence="4">
        <text>(R)-pantoate + NADP(+) = 2-dehydropantoate + NADPH + H(+)</text>
        <dbReference type="Rhea" id="RHEA:16233"/>
        <dbReference type="ChEBI" id="CHEBI:11561"/>
        <dbReference type="ChEBI" id="CHEBI:15378"/>
        <dbReference type="ChEBI" id="CHEBI:15980"/>
        <dbReference type="ChEBI" id="CHEBI:57783"/>
        <dbReference type="ChEBI" id="CHEBI:58349"/>
        <dbReference type="EC" id="1.1.1.169"/>
    </reaction>
</comment>
<dbReference type="InterPro" id="IPR051402">
    <property type="entry name" value="KPR-Related"/>
</dbReference>
<name>A0AAN8A244_9PEZI</name>
<feature type="domain" description="Ketopantoate reductase N-terminal" evidence="5">
    <location>
        <begin position="6"/>
        <end position="155"/>
    </location>
</feature>
<dbReference type="EMBL" id="JAVRQU010000007">
    <property type="protein sequence ID" value="KAK5701006.1"/>
    <property type="molecule type" value="Genomic_DNA"/>
</dbReference>
<evidence type="ECO:0000256" key="2">
    <source>
        <dbReference type="ARBA" id="ARBA00022857"/>
    </source>
</evidence>
<keyword evidence="2 4" id="KW-0521">NADP</keyword>
<evidence type="ECO:0000313" key="8">
    <source>
        <dbReference type="Proteomes" id="UP001310594"/>
    </source>
</evidence>
<evidence type="ECO:0000256" key="3">
    <source>
        <dbReference type="ARBA" id="ARBA00023002"/>
    </source>
</evidence>
<dbReference type="InterPro" id="IPR008927">
    <property type="entry name" value="6-PGluconate_DH-like_C_sf"/>
</dbReference>
<evidence type="ECO:0000259" key="5">
    <source>
        <dbReference type="Pfam" id="PF02558"/>
    </source>
</evidence>
<dbReference type="SUPFAM" id="SSF51735">
    <property type="entry name" value="NAD(P)-binding Rossmann-fold domains"/>
    <property type="match status" value="1"/>
</dbReference>
<feature type="domain" description="Ketopantoate reductase C-terminal" evidence="6">
    <location>
        <begin position="189"/>
        <end position="316"/>
    </location>
</feature>
<dbReference type="GO" id="GO:0005737">
    <property type="term" value="C:cytoplasm"/>
    <property type="evidence" value="ECO:0007669"/>
    <property type="project" value="TreeGrafter"/>
</dbReference>
<dbReference type="Proteomes" id="UP001310594">
    <property type="component" value="Unassembled WGS sequence"/>
</dbReference>
<dbReference type="AlphaFoldDB" id="A0AAN8A244"/>
<evidence type="ECO:0000256" key="1">
    <source>
        <dbReference type="ARBA" id="ARBA00007870"/>
    </source>
</evidence>
<dbReference type="PANTHER" id="PTHR21708:SF30">
    <property type="entry name" value="2-DEHYDROPANTOATE 2-REDUCTASE-RELATED"/>
    <property type="match status" value="1"/>
</dbReference>
<comment type="caution">
    <text evidence="7">The sequence shown here is derived from an EMBL/GenBank/DDBJ whole genome shotgun (WGS) entry which is preliminary data.</text>
</comment>
<keyword evidence="3 4" id="KW-0560">Oxidoreductase</keyword>
<dbReference type="FunFam" id="1.10.1040.10:FF:000017">
    <property type="entry name" value="2-dehydropantoate 2-reductase"/>
    <property type="match status" value="1"/>
</dbReference>
<dbReference type="Gene3D" id="1.10.1040.10">
    <property type="entry name" value="N-(1-d-carboxylethyl)-l-norvaline Dehydrogenase, domain 2"/>
    <property type="match status" value="1"/>
</dbReference>
<dbReference type="InterPro" id="IPR013752">
    <property type="entry name" value="KPA_reductase"/>
</dbReference>
<proteinExistence type="inferred from homology"/>
<evidence type="ECO:0000313" key="7">
    <source>
        <dbReference type="EMBL" id="KAK5701006.1"/>
    </source>
</evidence>
<dbReference type="InterPro" id="IPR003710">
    <property type="entry name" value="ApbA"/>
</dbReference>
<dbReference type="EC" id="1.1.1.169" evidence="4"/>
<sequence length="342" mass="36630">MPPKVLLHGSGAIGTIYLYLLQKGGCDVTAVCRSNYAAAKANGFTIDSDLYGKDIDIRPTVVRTPAEAAQAGPYDFVVVCTKALPEARTAKVIAPAVTKGTCIVLIQNGIGIEDEYTEDFPENPIISCAVYLPTTQTEPGRISMGNLELLELGTFPAPAYGSQAKVKQATDTFIAALKEGGSNVKFYPDIQERRWNKLLINASWNPICALTLSRDVAFLASSPAAEKLVMDVMREVVTISQALGCTSITPALAEEQMTKATNRKGGKGIEPSMLVDVLYGRRTEVEVILSNPIKVAGRLGVDVPRMETLYVLSKALDEAMALRQTGKSLAGDETKAVASKTN</sequence>
<dbReference type="SUPFAM" id="SSF48179">
    <property type="entry name" value="6-phosphogluconate dehydrogenase C-terminal domain-like"/>
    <property type="match status" value="1"/>
</dbReference>